<proteinExistence type="predicted"/>
<dbReference type="GO" id="GO:0005634">
    <property type="term" value="C:nucleus"/>
    <property type="evidence" value="ECO:0007669"/>
    <property type="project" value="TreeGrafter"/>
</dbReference>
<dbReference type="SMART" id="SM00358">
    <property type="entry name" value="DSRM"/>
    <property type="match status" value="2"/>
</dbReference>
<reference evidence="4 5" key="1">
    <citation type="journal article" date="2024" name="BMC Genomics">
        <title>De novo assembly and annotation of Popillia japonica's genome with initial clues to its potential as an invasive pest.</title>
        <authorList>
            <person name="Cucini C."/>
            <person name="Boschi S."/>
            <person name="Funari R."/>
            <person name="Cardaioli E."/>
            <person name="Iannotti N."/>
            <person name="Marturano G."/>
            <person name="Paoli F."/>
            <person name="Bruttini M."/>
            <person name="Carapelli A."/>
            <person name="Frati F."/>
            <person name="Nardi F."/>
        </authorList>
    </citation>
    <scope>NUCLEOTIDE SEQUENCE [LARGE SCALE GENOMIC DNA]</scope>
    <source>
        <strain evidence="4">DMR45628</strain>
    </source>
</reference>
<feature type="domain" description="DRBM" evidence="3">
    <location>
        <begin position="7"/>
        <end position="74"/>
    </location>
</feature>
<dbReference type="GO" id="GO:0016442">
    <property type="term" value="C:RISC complex"/>
    <property type="evidence" value="ECO:0007669"/>
    <property type="project" value="TreeGrafter"/>
</dbReference>
<sequence length="308" mass="35271">MAKNTKTPVMLLQELAVKKNTVPEYELIFSQQGTHENIFHYQVSLLGERAIGVGRSKKEAKHSAASKALEQLADKNIVHPDMEEDHLIKLDTQQDIMKAPLNCIPTLLEICCENKIPTADFVEISDVGPPHCREFTYECRISHIVTRATARSKKHAKQLAARDMLSRITNIIPDLQDTDNAICDEDEVVRRYHTLSTSFNPVKTNFTSKPIEYHLQFKHLMEMLQITKESVMRILDSQNSEEVLQEFVQIFDIEYEIKELQDRPPIYIVNIHADIPVTVMDCGKTKAEARMLAINKTILILKEFITTN</sequence>
<protein>
    <submittedName>
        <fullName evidence="4">Double-stranded RNA binding motif</fullName>
    </submittedName>
</protein>
<keyword evidence="5" id="KW-1185">Reference proteome</keyword>
<evidence type="ECO:0000313" key="4">
    <source>
        <dbReference type="EMBL" id="KAK9685513.1"/>
    </source>
</evidence>
<evidence type="ECO:0000259" key="3">
    <source>
        <dbReference type="PROSITE" id="PS50137"/>
    </source>
</evidence>
<dbReference type="CDD" id="cd00048">
    <property type="entry name" value="DSRM_SF"/>
    <property type="match status" value="1"/>
</dbReference>
<feature type="domain" description="DRBM" evidence="3">
    <location>
        <begin position="102"/>
        <end position="170"/>
    </location>
</feature>
<evidence type="ECO:0000313" key="5">
    <source>
        <dbReference type="Proteomes" id="UP001458880"/>
    </source>
</evidence>
<dbReference type="EMBL" id="JASPKY010000773">
    <property type="protein sequence ID" value="KAK9685513.1"/>
    <property type="molecule type" value="Genomic_DNA"/>
</dbReference>
<dbReference type="PROSITE" id="PS50137">
    <property type="entry name" value="DS_RBD"/>
    <property type="match status" value="2"/>
</dbReference>
<dbReference type="SUPFAM" id="SSF54768">
    <property type="entry name" value="dsRNA-binding domain-like"/>
    <property type="match status" value="2"/>
</dbReference>
<comment type="caution">
    <text evidence="4">The sequence shown here is derived from an EMBL/GenBank/DDBJ whole genome shotgun (WGS) entry which is preliminary data.</text>
</comment>
<dbReference type="PANTHER" id="PTHR46205:SF3">
    <property type="entry name" value="LOQUACIOUS, ISOFORM B"/>
    <property type="match status" value="1"/>
</dbReference>
<evidence type="ECO:0000256" key="2">
    <source>
        <dbReference type="PROSITE-ProRule" id="PRU00266"/>
    </source>
</evidence>
<dbReference type="GO" id="GO:0005737">
    <property type="term" value="C:cytoplasm"/>
    <property type="evidence" value="ECO:0007669"/>
    <property type="project" value="TreeGrafter"/>
</dbReference>
<organism evidence="4 5">
    <name type="scientific">Popillia japonica</name>
    <name type="common">Japanese beetle</name>
    <dbReference type="NCBI Taxonomy" id="7064"/>
    <lineage>
        <taxon>Eukaryota</taxon>
        <taxon>Metazoa</taxon>
        <taxon>Ecdysozoa</taxon>
        <taxon>Arthropoda</taxon>
        <taxon>Hexapoda</taxon>
        <taxon>Insecta</taxon>
        <taxon>Pterygota</taxon>
        <taxon>Neoptera</taxon>
        <taxon>Endopterygota</taxon>
        <taxon>Coleoptera</taxon>
        <taxon>Polyphaga</taxon>
        <taxon>Scarabaeiformia</taxon>
        <taxon>Scarabaeidae</taxon>
        <taxon>Rutelinae</taxon>
        <taxon>Popillia</taxon>
    </lineage>
</organism>
<dbReference type="GO" id="GO:0070920">
    <property type="term" value="P:regulation of regulatory ncRNA processing"/>
    <property type="evidence" value="ECO:0007669"/>
    <property type="project" value="TreeGrafter"/>
</dbReference>
<dbReference type="Proteomes" id="UP001458880">
    <property type="component" value="Unassembled WGS sequence"/>
</dbReference>
<dbReference type="GO" id="GO:0030422">
    <property type="term" value="P:siRNA processing"/>
    <property type="evidence" value="ECO:0007669"/>
    <property type="project" value="TreeGrafter"/>
</dbReference>
<dbReference type="InterPro" id="IPR051247">
    <property type="entry name" value="RLC_Component"/>
</dbReference>
<keyword evidence="1 2" id="KW-0694">RNA-binding</keyword>
<dbReference type="GO" id="GO:0003725">
    <property type="term" value="F:double-stranded RNA binding"/>
    <property type="evidence" value="ECO:0007669"/>
    <property type="project" value="TreeGrafter"/>
</dbReference>
<dbReference type="AlphaFoldDB" id="A0AAW1I8J8"/>
<dbReference type="InterPro" id="IPR014720">
    <property type="entry name" value="dsRBD_dom"/>
</dbReference>
<dbReference type="PANTHER" id="PTHR46205">
    <property type="entry name" value="LOQUACIOUS, ISOFORM B"/>
    <property type="match status" value="1"/>
</dbReference>
<dbReference type="Pfam" id="PF00035">
    <property type="entry name" value="dsrm"/>
    <property type="match status" value="2"/>
</dbReference>
<evidence type="ECO:0000256" key="1">
    <source>
        <dbReference type="ARBA" id="ARBA00022884"/>
    </source>
</evidence>
<name>A0AAW1I8J8_POPJA</name>
<dbReference type="GO" id="GO:0070578">
    <property type="term" value="C:RISC-loading complex"/>
    <property type="evidence" value="ECO:0007669"/>
    <property type="project" value="TreeGrafter"/>
</dbReference>
<accession>A0AAW1I8J8</accession>
<dbReference type="Gene3D" id="3.30.160.20">
    <property type="match status" value="2"/>
</dbReference>
<dbReference type="GO" id="GO:0035197">
    <property type="term" value="F:siRNA binding"/>
    <property type="evidence" value="ECO:0007669"/>
    <property type="project" value="TreeGrafter"/>
</dbReference>
<gene>
    <name evidence="4" type="ORF">QE152_g37982</name>
</gene>